<dbReference type="Proteomes" id="UP001279734">
    <property type="component" value="Unassembled WGS sequence"/>
</dbReference>
<comment type="caution">
    <text evidence="1">The sequence shown here is derived from an EMBL/GenBank/DDBJ whole genome shotgun (WGS) entry which is preliminary data.</text>
</comment>
<dbReference type="AlphaFoldDB" id="A0AAD3SY61"/>
<accession>A0AAD3SY61</accession>
<sequence>MERLHFARICIEVCKNAPLPTKIRVNYGGNEVAKTVDIEVAFHWRPVHHVKGRTANQKSTREVLPDRQDAISKILPGYHVKGRSATQKSFKKITPAHQVVATLNLSPEYPSVGRGPISAVEQVASDAKHKVPVERGLPADFAKESFEQLIPPTPPALNHDAAEGLMLDGIVSDNSFMILRDPEGF</sequence>
<evidence type="ECO:0000313" key="1">
    <source>
        <dbReference type="EMBL" id="GMH19192.1"/>
    </source>
</evidence>
<name>A0AAD3SY61_NEPGR</name>
<proteinExistence type="predicted"/>
<gene>
    <name evidence="1" type="ORF">Nepgr_021033</name>
</gene>
<organism evidence="1 2">
    <name type="scientific">Nepenthes gracilis</name>
    <name type="common">Slender pitcher plant</name>
    <dbReference type="NCBI Taxonomy" id="150966"/>
    <lineage>
        <taxon>Eukaryota</taxon>
        <taxon>Viridiplantae</taxon>
        <taxon>Streptophyta</taxon>
        <taxon>Embryophyta</taxon>
        <taxon>Tracheophyta</taxon>
        <taxon>Spermatophyta</taxon>
        <taxon>Magnoliopsida</taxon>
        <taxon>eudicotyledons</taxon>
        <taxon>Gunneridae</taxon>
        <taxon>Pentapetalae</taxon>
        <taxon>Caryophyllales</taxon>
        <taxon>Nepenthaceae</taxon>
        <taxon>Nepenthes</taxon>
    </lineage>
</organism>
<protein>
    <submittedName>
        <fullName evidence="1">Uncharacterized protein</fullName>
    </submittedName>
</protein>
<evidence type="ECO:0000313" key="2">
    <source>
        <dbReference type="Proteomes" id="UP001279734"/>
    </source>
</evidence>
<reference evidence="1" key="1">
    <citation type="submission" date="2023-05" db="EMBL/GenBank/DDBJ databases">
        <title>Nepenthes gracilis genome sequencing.</title>
        <authorList>
            <person name="Fukushima K."/>
        </authorList>
    </citation>
    <scope>NUCLEOTIDE SEQUENCE</scope>
    <source>
        <strain evidence="1">SING2019-196</strain>
    </source>
</reference>
<keyword evidence="2" id="KW-1185">Reference proteome</keyword>
<dbReference type="EMBL" id="BSYO01000020">
    <property type="protein sequence ID" value="GMH19192.1"/>
    <property type="molecule type" value="Genomic_DNA"/>
</dbReference>